<keyword evidence="11" id="KW-0636">Prenylation</keyword>
<dbReference type="CDD" id="cd00876">
    <property type="entry name" value="Ras"/>
    <property type="match status" value="1"/>
</dbReference>
<dbReference type="SMART" id="SM00175">
    <property type="entry name" value="RAB"/>
    <property type="match status" value="1"/>
</dbReference>
<dbReference type="FunFam" id="3.40.50.300:FF:001763">
    <property type="entry name" value="Ras family gtpase"/>
    <property type="match status" value="1"/>
</dbReference>
<dbReference type="SMART" id="SM00174">
    <property type="entry name" value="RHO"/>
    <property type="match status" value="1"/>
</dbReference>
<sequence length="197" mass="22399">MMNLKITVLGSTGTGKTSLISRYIYNEFADSYDPTIEDLYRKSEECDGNNYVLEIMDTSGTEKFLAMRDLYIRNANAFILVYSITSRVSFQEVENIKALITQVKDTPLSNIPVVLLGNKCDLESHRSIQADEAQALCKKWGVKEFMETSAKSDMNIHNVFESIMRQAKTMKLDTKTKKKSLVKKLVSSKKYGNCFLM</sequence>
<dbReference type="PROSITE" id="PS51420">
    <property type="entry name" value="RHO"/>
    <property type="match status" value="1"/>
</dbReference>
<dbReference type="EC" id="3.6.5.2" evidence="3"/>
<keyword evidence="7" id="KW-0378">Hydrolase</keyword>
<dbReference type="Gene3D" id="3.40.50.300">
    <property type="entry name" value="P-loop containing nucleotide triphosphate hydrolases"/>
    <property type="match status" value="1"/>
</dbReference>
<dbReference type="STRING" id="361077.A0A152A7N6"/>
<dbReference type="PANTHER" id="PTHR24070">
    <property type="entry name" value="RAS, DI-RAS, AND RHEB FAMILY MEMBERS OF SMALL GTPASE SUPERFAMILY"/>
    <property type="match status" value="1"/>
</dbReference>
<dbReference type="OrthoDB" id="265044at2759"/>
<keyword evidence="6" id="KW-0547">Nucleotide-binding</keyword>
<reference evidence="13 14" key="1">
    <citation type="submission" date="2015-12" db="EMBL/GenBank/DDBJ databases">
        <title>Dictyostelia acquired genes for synthesis and detection of signals that induce cell-type specialization by lateral gene transfer from prokaryotes.</title>
        <authorList>
            <person name="Gloeckner G."/>
            <person name="Schaap P."/>
        </authorList>
    </citation>
    <scope>NUCLEOTIDE SEQUENCE [LARGE SCALE GENOMIC DNA]</scope>
    <source>
        <strain evidence="13 14">TK</strain>
    </source>
</reference>
<keyword evidence="14" id="KW-1185">Reference proteome</keyword>
<dbReference type="InParanoid" id="A0A152A7N6"/>
<dbReference type="OMA" id="DRRKACC"/>
<gene>
    <name evidence="13" type="ORF">DLAC_01080</name>
</gene>
<comment type="caution">
    <text evidence="13">The sequence shown here is derived from an EMBL/GenBank/DDBJ whole genome shotgun (WGS) entry which is preliminary data.</text>
</comment>
<dbReference type="SMART" id="SM00173">
    <property type="entry name" value="RAS"/>
    <property type="match status" value="1"/>
</dbReference>
<organism evidence="13 14">
    <name type="scientific">Tieghemostelium lacteum</name>
    <name type="common">Slime mold</name>
    <name type="synonym">Dictyostelium lacteum</name>
    <dbReference type="NCBI Taxonomy" id="361077"/>
    <lineage>
        <taxon>Eukaryota</taxon>
        <taxon>Amoebozoa</taxon>
        <taxon>Evosea</taxon>
        <taxon>Eumycetozoa</taxon>
        <taxon>Dictyostelia</taxon>
        <taxon>Dictyosteliales</taxon>
        <taxon>Raperosteliaceae</taxon>
        <taxon>Tieghemostelium</taxon>
    </lineage>
</organism>
<evidence type="ECO:0000256" key="10">
    <source>
        <dbReference type="ARBA" id="ARBA00023288"/>
    </source>
</evidence>
<evidence type="ECO:0000256" key="11">
    <source>
        <dbReference type="ARBA" id="ARBA00023289"/>
    </source>
</evidence>
<comment type="similarity">
    <text evidence="2">Belongs to the small GTPase superfamily. Ras family.</text>
</comment>
<evidence type="ECO:0000256" key="6">
    <source>
        <dbReference type="ARBA" id="ARBA00022741"/>
    </source>
</evidence>
<dbReference type="AlphaFoldDB" id="A0A152A7N6"/>
<dbReference type="GO" id="GO:0061118">
    <property type="term" value="P:regulation of positive chemotaxis to cAMP"/>
    <property type="evidence" value="ECO:0007669"/>
    <property type="project" value="UniProtKB-ARBA"/>
</dbReference>
<evidence type="ECO:0000256" key="5">
    <source>
        <dbReference type="ARBA" id="ARBA00022481"/>
    </source>
</evidence>
<evidence type="ECO:0000256" key="7">
    <source>
        <dbReference type="ARBA" id="ARBA00022801"/>
    </source>
</evidence>
<proteinExistence type="inferred from homology"/>
<keyword evidence="10" id="KW-0449">Lipoprotein</keyword>
<evidence type="ECO:0000256" key="2">
    <source>
        <dbReference type="ARBA" id="ARBA00008344"/>
    </source>
</evidence>
<evidence type="ECO:0000256" key="12">
    <source>
        <dbReference type="ARBA" id="ARBA00048098"/>
    </source>
</evidence>
<dbReference type="EMBL" id="LODT01000004">
    <property type="protein sequence ID" value="KYR02250.1"/>
    <property type="molecule type" value="Genomic_DNA"/>
</dbReference>
<dbReference type="GO" id="GO:0005525">
    <property type="term" value="F:GTP binding"/>
    <property type="evidence" value="ECO:0007669"/>
    <property type="project" value="UniProtKB-KW"/>
</dbReference>
<dbReference type="GO" id="GO:0007165">
    <property type="term" value="P:signal transduction"/>
    <property type="evidence" value="ECO:0007669"/>
    <property type="project" value="InterPro"/>
</dbReference>
<evidence type="ECO:0000256" key="9">
    <source>
        <dbReference type="ARBA" id="ARBA00023136"/>
    </source>
</evidence>
<dbReference type="PROSITE" id="PS51421">
    <property type="entry name" value="RAS"/>
    <property type="match status" value="1"/>
</dbReference>
<evidence type="ECO:0000313" key="14">
    <source>
        <dbReference type="Proteomes" id="UP000076078"/>
    </source>
</evidence>
<dbReference type="SMART" id="SM00176">
    <property type="entry name" value="RAN"/>
    <property type="match status" value="1"/>
</dbReference>
<keyword evidence="5" id="KW-0488">Methylation</keyword>
<evidence type="ECO:0000256" key="1">
    <source>
        <dbReference type="ARBA" id="ARBA00004193"/>
    </source>
</evidence>
<accession>A0A152A7N6</accession>
<dbReference type="GO" id="GO:0003925">
    <property type="term" value="F:G protein activity"/>
    <property type="evidence" value="ECO:0007669"/>
    <property type="project" value="UniProtKB-EC"/>
</dbReference>
<dbReference type="SUPFAM" id="SSF52540">
    <property type="entry name" value="P-loop containing nucleoside triphosphate hydrolases"/>
    <property type="match status" value="1"/>
</dbReference>
<evidence type="ECO:0000256" key="3">
    <source>
        <dbReference type="ARBA" id="ARBA00011984"/>
    </source>
</evidence>
<evidence type="ECO:0000256" key="4">
    <source>
        <dbReference type="ARBA" id="ARBA00022475"/>
    </source>
</evidence>
<dbReference type="InterPro" id="IPR005225">
    <property type="entry name" value="Small_GTP-bd"/>
</dbReference>
<evidence type="ECO:0000313" key="13">
    <source>
        <dbReference type="EMBL" id="KYR02250.1"/>
    </source>
</evidence>
<dbReference type="InterPro" id="IPR027417">
    <property type="entry name" value="P-loop_NTPase"/>
</dbReference>
<keyword evidence="8" id="KW-0342">GTP-binding</keyword>
<keyword evidence="4" id="KW-1003">Cell membrane</keyword>
<evidence type="ECO:0000256" key="8">
    <source>
        <dbReference type="ARBA" id="ARBA00023134"/>
    </source>
</evidence>
<comment type="subcellular location">
    <subcellularLocation>
        <location evidence="1">Cell membrane</location>
        <topology evidence="1">Lipid-anchor</topology>
    </subcellularLocation>
</comment>
<comment type="catalytic activity">
    <reaction evidence="12">
        <text>GTP + H2O = GDP + phosphate + H(+)</text>
        <dbReference type="Rhea" id="RHEA:19669"/>
        <dbReference type="ChEBI" id="CHEBI:15377"/>
        <dbReference type="ChEBI" id="CHEBI:15378"/>
        <dbReference type="ChEBI" id="CHEBI:37565"/>
        <dbReference type="ChEBI" id="CHEBI:43474"/>
        <dbReference type="ChEBI" id="CHEBI:58189"/>
        <dbReference type="EC" id="3.6.5.2"/>
    </reaction>
</comment>
<name>A0A152A7N6_TIELA</name>
<dbReference type="GO" id="GO:1900024">
    <property type="term" value="P:regulation of substrate adhesion-dependent cell spreading"/>
    <property type="evidence" value="ECO:0007669"/>
    <property type="project" value="UniProtKB-ARBA"/>
</dbReference>
<dbReference type="NCBIfam" id="TIGR00231">
    <property type="entry name" value="small_GTP"/>
    <property type="match status" value="1"/>
</dbReference>
<dbReference type="PRINTS" id="PR00449">
    <property type="entry name" value="RASTRNSFRMNG"/>
</dbReference>
<dbReference type="InterPro" id="IPR020849">
    <property type="entry name" value="Small_GTPase_Ras-type"/>
</dbReference>
<dbReference type="PROSITE" id="PS51419">
    <property type="entry name" value="RAB"/>
    <property type="match status" value="1"/>
</dbReference>
<keyword evidence="9" id="KW-0472">Membrane</keyword>
<dbReference type="Proteomes" id="UP000076078">
    <property type="component" value="Unassembled WGS sequence"/>
</dbReference>
<dbReference type="FunCoup" id="A0A152A7N6">
    <property type="interactions" value="3"/>
</dbReference>
<dbReference type="GO" id="GO:0030334">
    <property type="term" value="P:regulation of cell migration"/>
    <property type="evidence" value="ECO:0007669"/>
    <property type="project" value="UniProtKB-ARBA"/>
</dbReference>
<protein>
    <recommendedName>
        <fullName evidence="3">small monomeric GTPase</fullName>
        <ecNumber evidence="3">3.6.5.2</ecNumber>
    </recommendedName>
</protein>
<dbReference type="Pfam" id="PF00071">
    <property type="entry name" value="Ras"/>
    <property type="match status" value="1"/>
</dbReference>
<dbReference type="GO" id="GO:0005886">
    <property type="term" value="C:plasma membrane"/>
    <property type="evidence" value="ECO:0007669"/>
    <property type="project" value="UniProtKB-SubCell"/>
</dbReference>
<dbReference type="InterPro" id="IPR001806">
    <property type="entry name" value="Small_GTPase"/>
</dbReference>